<evidence type="ECO:0000313" key="11">
    <source>
        <dbReference type="Proteomes" id="UP000013378"/>
    </source>
</evidence>
<dbReference type="EC" id="3.4.11.24" evidence="10"/>
<dbReference type="SUPFAM" id="SSF144052">
    <property type="entry name" value="Thermophilic metalloprotease-like"/>
    <property type="match status" value="1"/>
</dbReference>
<name>R1CRA7_9FIRM</name>
<dbReference type="PANTHER" id="PTHR34448">
    <property type="entry name" value="AMINOPEPTIDASE"/>
    <property type="match status" value="1"/>
</dbReference>
<dbReference type="AlphaFoldDB" id="R1CRA7"/>
<evidence type="ECO:0000256" key="5">
    <source>
        <dbReference type="ARBA" id="ARBA00022438"/>
    </source>
</evidence>
<proteinExistence type="inferred from homology"/>
<dbReference type="eggNOG" id="COG2309">
    <property type="taxonomic scope" value="Bacteria"/>
</dbReference>
<evidence type="ECO:0000256" key="2">
    <source>
        <dbReference type="ARBA" id="ARBA00001946"/>
    </source>
</evidence>
<evidence type="ECO:0000313" key="10">
    <source>
        <dbReference type="EMBL" id="EOD01216.1"/>
    </source>
</evidence>
<dbReference type="MEROPS" id="M29.002"/>
<protein>
    <submittedName>
        <fullName evidence="10">Aminopeptidase S (Leu, Val, Phe, Tyr preference)</fullName>
        <ecNumber evidence="10">3.4.11.24</ecNumber>
    </submittedName>
</protein>
<dbReference type="OrthoDB" id="9803993at2"/>
<keyword evidence="5 10" id="KW-0031">Aminopeptidase</keyword>
<comment type="similarity">
    <text evidence="4">Belongs to the peptidase M29 family.</text>
</comment>
<keyword evidence="8 10" id="KW-0378">Hydrolase</keyword>
<dbReference type="EMBL" id="ARZA01000070">
    <property type="protein sequence ID" value="EOD01216.1"/>
    <property type="molecule type" value="Genomic_DNA"/>
</dbReference>
<dbReference type="GO" id="GO:0008237">
    <property type="term" value="F:metallopeptidase activity"/>
    <property type="evidence" value="ECO:0007669"/>
    <property type="project" value="UniProtKB-KW"/>
</dbReference>
<dbReference type="PATRIC" id="fig|1304284.3.peg.745"/>
<evidence type="ECO:0000256" key="8">
    <source>
        <dbReference type="ARBA" id="ARBA00022801"/>
    </source>
</evidence>
<organism evidence="10 11">
    <name type="scientific">Caldisalinibacter kiritimatiensis</name>
    <dbReference type="NCBI Taxonomy" id="1304284"/>
    <lineage>
        <taxon>Bacteria</taxon>
        <taxon>Bacillati</taxon>
        <taxon>Bacillota</taxon>
        <taxon>Tissierellia</taxon>
        <taxon>Tissierellales</taxon>
        <taxon>Thermohalobacteraceae</taxon>
        <taxon>Caldisalinibacter</taxon>
    </lineage>
</organism>
<dbReference type="GO" id="GO:0046872">
    <property type="term" value="F:metal ion binding"/>
    <property type="evidence" value="ECO:0007669"/>
    <property type="project" value="UniProtKB-KW"/>
</dbReference>
<sequence length="409" mass="46243">MDKALLEKYARLIVKTGVNIQKGQILVVRSPITCADFTRTKAKVAYEEGAKDVVVDWSDELLSKIRYIQAPEEVFEEFPEWKKEFYMHYMKEGAAFISIAASDPELMKDVDPERIAKVQKVSSVALKEYRESLMSNKNVWCVASVPTKAWAKKVFPEVSEEEAVQKLWDAIFKAVRVDKEDPVAAWEEHKENLKKSLDFLNSNKFKYLHYKNSLGTDLKVELPEKHLWVGGSEFTPEGVEFMANMPTEEVFTLPKKTGVNGTVFSSKPLNYNGNLIDNFSLTFKDGEIVDFSAEKGYDTLKKLIETDEGSKYLGEVALVPHDSPISNTNILFYNTLFDENASCHFAIGKAYPVCVQNSENMTKEELEKVGVNDSLTHVDFMIGTEDLEIIGITADGQEVPVFKNGNFAY</sequence>
<keyword evidence="9" id="KW-0482">Metalloprotease</keyword>
<dbReference type="InterPro" id="IPR000787">
    <property type="entry name" value="Peptidase_M29"/>
</dbReference>
<comment type="cofactor">
    <cofactor evidence="1">
        <name>Co(2+)</name>
        <dbReference type="ChEBI" id="CHEBI:48828"/>
    </cofactor>
</comment>
<dbReference type="PRINTS" id="PR00919">
    <property type="entry name" value="THERMOPTASE"/>
</dbReference>
<accession>R1CRA7</accession>
<dbReference type="Gene3D" id="3.40.1830.10">
    <property type="entry name" value="Thermophilic metalloprotease (M29)"/>
    <property type="match status" value="1"/>
</dbReference>
<dbReference type="GO" id="GO:0004177">
    <property type="term" value="F:aminopeptidase activity"/>
    <property type="evidence" value="ECO:0007669"/>
    <property type="project" value="UniProtKB-KW"/>
</dbReference>
<evidence type="ECO:0000256" key="6">
    <source>
        <dbReference type="ARBA" id="ARBA00022670"/>
    </source>
</evidence>
<evidence type="ECO:0000256" key="4">
    <source>
        <dbReference type="ARBA" id="ARBA00008236"/>
    </source>
</evidence>
<dbReference type="RefSeq" id="WP_006309236.1">
    <property type="nucleotide sequence ID" value="NZ_ARZA01000070.1"/>
</dbReference>
<evidence type="ECO:0000256" key="3">
    <source>
        <dbReference type="ARBA" id="ARBA00001947"/>
    </source>
</evidence>
<dbReference type="InterPro" id="IPR035097">
    <property type="entry name" value="M29_N-terminal"/>
</dbReference>
<dbReference type="PANTHER" id="PTHR34448:SF3">
    <property type="entry name" value="AMINOPEPTIDASE AMPS"/>
    <property type="match status" value="1"/>
</dbReference>
<dbReference type="InterPro" id="IPR052170">
    <property type="entry name" value="M29_Exopeptidase"/>
</dbReference>
<keyword evidence="7" id="KW-0479">Metal-binding</keyword>
<evidence type="ECO:0000256" key="1">
    <source>
        <dbReference type="ARBA" id="ARBA00001941"/>
    </source>
</evidence>
<comment type="cofactor">
    <cofactor evidence="2">
        <name>Mg(2+)</name>
        <dbReference type="ChEBI" id="CHEBI:18420"/>
    </cofactor>
</comment>
<dbReference type="Proteomes" id="UP000013378">
    <property type="component" value="Unassembled WGS sequence"/>
</dbReference>
<gene>
    <name evidence="10" type="ORF">L21TH_0755</name>
</gene>
<dbReference type="Pfam" id="PF02073">
    <property type="entry name" value="Peptidase_M29"/>
    <property type="match status" value="1"/>
</dbReference>
<keyword evidence="6" id="KW-0645">Protease</keyword>
<evidence type="ECO:0000256" key="7">
    <source>
        <dbReference type="ARBA" id="ARBA00022723"/>
    </source>
</evidence>
<keyword evidence="11" id="KW-1185">Reference proteome</keyword>
<evidence type="ECO:0000256" key="9">
    <source>
        <dbReference type="ARBA" id="ARBA00023049"/>
    </source>
</evidence>
<comment type="cofactor">
    <cofactor evidence="3">
        <name>Zn(2+)</name>
        <dbReference type="ChEBI" id="CHEBI:29105"/>
    </cofactor>
</comment>
<reference evidence="10 11" key="1">
    <citation type="journal article" date="2015" name="Geomicrobiol. J.">
        <title>Caldisalinibacter kiritimatiensis gen. nov., sp. nov., a moderately thermohalophilic thiosulfate-reducing bacterium from a hypersaline microbial mat.</title>
        <authorList>
            <person name="Ben Hania W."/>
            <person name="Joseph M."/>
            <person name="Fiebig A."/>
            <person name="Bunk B."/>
            <person name="Klenk H.-P."/>
            <person name="Fardeau M.-L."/>
            <person name="Spring S."/>
        </authorList>
    </citation>
    <scope>NUCLEOTIDE SEQUENCE [LARGE SCALE GENOMIC DNA]</scope>
    <source>
        <strain evidence="10 11">L21-TH-D2</strain>
    </source>
</reference>
<comment type="caution">
    <text evidence="10">The sequence shown here is derived from an EMBL/GenBank/DDBJ whole genome shotgun (WGS) entry which is preliminary data.</text>
</comment>
<dbReference type="GO" id="GO:0006508">
    <property type="term" value="P:proteolysis"/>
    <property type="evidence" value="ECO:0007669"/>
    <property type="project" value="UniProtKB-KW"/>
</dbReference>